<organism evidence="1 2">
    <name type="scientific">Caerostris extrusa</name>
    <name type="common">Bark spider</name>
    <name type="synonym">Caerostris bankana</name>
    <dbReference type="NCBI Taxonomy" id="172846"/>
    <lineage>
        <taxon>Eukaryota</taxon>
        <taxon>Metazoa</taxon>
        <taxon>Ecdysozoa</taxon>
        <taxon>Arthropoda</taxon>
        <taxon>Chelicerata</taxon>
        <taxon>Arachnida</taxon>
        <taxon>Araneae</taxon>
        <taxon>Araneomorphae</taxon>
        <taxon>Entelegynae</taxon>
        <taxon>Araneoidea</taxon>
        <taxon>Araneidae</taxon>
        <taxon>Caerostris</taxon>
    </lineage>
</organism>
<dbReference type="Proteomes" id="UP001054945">
    <property type="component" value="Unassembled WGS sequence"/>
</dbReference>
<proteinExistence type="predicted"/>
<name>A0AAV4QCU8_CAEEX</name>
<keyword evidence="2" id="KW-1185">Reference proteome</keyword>
<gene>
    <name evidence="1" type="ORF">CEXT_432321</name>
</gene>
<comment type="caution">
    <text evidence="1">The sequence shown here is derived from an EMBL/GenBank/DDBJ whole genome shotgun (WGS) entry which is preliminary data.</text>
</comment>
<evidence type="ECO:0000313" key="2">
    <source>
        <dbReference type="Proteomes" id="UP001054945"/>
    </source>
</evidence>
<evidence type="ECO:0000313" key="1">
    <source>
        <dbReference type="EMBL" id="GIY06766.1"/>
    </source>
</evidence>
<reference evidence="1 2" key="1">
    <citation type="submission" date="2021-06" db="EMBL/GenBank/DDBJ databases">
        <title>Caerostris extrusa draft genome.</title>
        <authorList>
            <person name="Kono N."/>
            <person name="Arakawa K."/>
        </authorList>
    </citation>
    <scope>NUCLEOTIDE SEQUENCE [LARGE SCALE GENOMIC DNA]</scope>
</reference>
<dbReference type="EMBL" id="BPLR01005998">
    <property type="protein sequence ID" value="GIY06766.1"/>
    <property type="molecule type" value="Genomic_DNA"/>
</dbReference>
<accession>A0AAV4QCU8</accession>
<protein>
    <submittedName>
        <fullName evidence="1">Uncharacterized protein</fullName>
    </submittedName>
</protein>
<dbReference type="AlphaFoldDB" id="A0AAV4QCU8"/>
<sequence>MLVAESRSQMQRRSNFQEAIFACAPRDVRPDALYPTPADEIFGFDGEIRFYCLLFFSNGGLMEEKRFNDSKKF</sequence>